<comment type="caution">
    <text evidence="2">The sequence shown here is derived from an EMBL/GenBank/DDBJ whole genome shotgun (WGS) entry which is preliminary data.</text>
</comment>
<sequence>SCQLVAIFTQGIPNCITAMCWDQGRMYVTCDRSREITVFRHVYQGSHKASDVLVNDERKLPGIQEEAIQISQGNIDNGQLSVETERPSSGTTPENNEDEKHGNYDDSAVQISDEERRPVMEETSTQMGQDV</sequence>
<dbReference type="AlphaFoldDB" id="A0ABD3V0Z0"/>
<evidence type="ECO:0000313" key="3">
    <source>
        <dbReference type="Proteomes" id="UP001634394"/>
    </source>
</evidence>
<evidence type="ECO:0000313" key="2">
    <source>
        <dbReference type="EMBL" id="KAL3855304.1"/>
    </source>
</evidence>
<accession>A0ABD3V0Z0</accession>
<feature type="non-terminal residue" evidence="2">
    <location>
        <position position="1"/>
    </location>
</feature>
<gene>
    <name evidence="2" type="ORF">ACJMK2_014520</name>
</gene>
<feature type="non-terminal residue" evidence="2">
    <location>
        <position position="131"/>
    </location>
</feature>
<proteinExistence type="predicted"/>
<name>A0ABD3V0Z0_SINWO</name>
<evidence type="ECO:0000256" key="1">
    <source>
        <dbReference type="SAM" id="MobiDB-lite"/>
    </source>
</evidence>
<protein>
    <submittedName>
        <fullName evidence="2">Uncharacterized protein</fullName>
    </submittedName>
</protein>
<dbReference type="Proteomes" id="UP001634394">
    <property type="component" value="Unassembled WGS sequence"/>
</dbReference>
<reference evidence="2 3" key="1">
    <citation type="submission" date="2024-11" db="EMBL/GenBank/DDBJ databases">
        <title>Chromosome-level genome assembly of the freshwater bivalve Anodonta woodiana.</title>
        <authorList>
            <person name="Chen X."/>
        </authorList>
    </citation>
    <scope>NUCLEOTIDE SEQUENCE [LARGE SCALE GENOMIC DNA]</scope>
    <source>
        <strain evidence="2">MN2024</strain>
        <tissue evidence="2">Gills</tissue>
    </source>
</reference>
<feature type="compositionally biased region" description="Polar residues" evidence="1">
    <location>
        <begin position="122"/>
        <end position="131"/>
    </location>
</feature>
<feature type="compositionally biased region" description="Polar residues" evidence="1">
    <location>
        <begin position="69"/>
        <end position="94"/>
    </location>
</feature>
<organism evidence="2 3">
    <name type="scientific">Sinanodonta woodiana</name>
    <name type="common">Chinese pond mussel</name>
    <name type="synonym">Anodonta woodiana</name>
    <dbReference type="NCBI Taxonomy" id="1069815"/>
    <lineage>
        <taxon>Eukaryota</taxon>
        <taxon>Metazoa</taxon>
        <taxon>Spiralia</taxon>
        <taxon>Lophotrochozoa</taxon>
        <taxon>Mollusca</taxon>
        <taxon>Bivalvia</taxon>
        <taxon>Autobranchia</taxon>
        <taxon>Heteroconchia</taxon>
        <taxon>Palaeoheterodonta</taxon>
        <taxon>Unionida</taxon>
        <taxon>Unionoidea</taxon>
        <taxon>Unionidae</taxon>
        <taxon>Unioninae</taxon>
        <taxon>Sinanodonta</taxon>
    </lineage>
</organism>
<dbReference type="EMBL" id="JBJQND010000014">
    <property type="protein sequence ID" value="KAL3855304.1"/>
    <property type="molecule type" value="Genomic_DNA"/>
</dbReference>
<keyword evidence="3" id="KW-1185">Reference proteome</keyword>
<feature type="region of interest" description="Disordered" evidence="1">
    <location>
        <begin position="69"/>
        <end position="131"/>
    </location>
</feature>